<dbReference type="PANTHER" id="PTHR30168:SF0">
    <property type="entry name" value="INNER MEMBRANE PROTEIN"/>
    <property type="match status" value="1"/>
</dbReference>
<evidence type="ECO:0000256" key="1">
    <source>
        <dbReference type="ARBA" id="ARBA00004167"/>
    </source>
</evidence>
<dbReference type="STRING" id="1848.SAMN05443637_103295"/>
<reference evidence="5 6" key="1">
    <citation type="submission" date="2016-11" db="EMBL/GenBank/DDBJ databases">
        <authorList>
            <person name="Jaros S."/>
            <person name="Januszkiewicz K."/>
            <person name="Wedrychowicz H."/>
        </authorList>
    </citation>
    <scope>NUCLEOTIDE SEQUENCE [LARGE SCALE GENOMIC DNA]</scope>
    <source>
        <strain evidence="5 6">DSM 43832</strain>
    </source>
</reference>
<organism evidence="5 6">
    <name type="scientific">Pseudonocardia thermophila</name>
    <dbReference type="NCBI Taxonomy" id="1848"/>
    <lineage>
        <taxon>Bacteria</taxon>
        <taxon>Bacillati</taxon>
        <taxon>Actinomycetota</taxon>
        <taxon>Actinomycetes</taxon>
        <taxon>Pseudonocardiales</taxon>
        <taxon>Pseudonocardiaceae</taxon>
        <taxon>Pseudonocardia</taxon>
    </lineage>
</organism>
<dbReference type="OrthoDB" id="5168289at2"/>
<protein>
    <submittedName>
        <fullName evidence="5">Predicted metalloprotease</fullName>
    </submittedName>
</protein>
<dbReference type="InterPro" id="IPR007343">
    <property type="entry name" value="Uncharacterised_pept_Zn_put"/>
</dbReference>
<dbReference type="RefSeq" id="WP_073455809.1">
    <property type="nucleotide sequence ID" value="NZ_FRAP01000003.1"/>
</dbReference>
<dbReference type="GO" id="GO:0008237">
    <property type="term" value="F:metallopeptidase activity"/>
    <property type="evidence" value="ECO:0007669"/>
    <property type="project" value="UniProtKB-KW"/>
</dbReference>
<dbReference type="AlphaFoldDB" id="A0A1M6QG52"/>
<dbReference type="PANTHER" id="PTHR30168">
    <property type="entry name" value="PUTATIVE MEMBRANE PROTEIN YPFJ"/>
    <property type="match status" value="1"/>
</dbReference>
<dbReference type="Pfam" id="PF04228">
    <property type="entry name" value="Zn_peptidase"/>
    <property type="match status" value="1"/>
</dbReference>
<dbReference type="GO" id="GO:0016020">
    <property type="term" value="C:membrane"/>
    <property type="evidence" value="ECO:0007669"/>
    <property type="project" value="UniProtKB-SubCell"/>
</dbReference>
<comment type="subcellular location">
    <subcellularLocation>
        <location evidence="1">Membrane</location>
        <topology evidence="1">Single-pass membrane protein</topology>
    </subcellularLocation>
</comment>
<sequence>MDRLSRPAHTWGLVVVLVCALLASAGCAQTLVGRAVPAEDPGVTVPTPVPLSSGDLDEISMQIAEQLQAYWRSEFPRAFGRPWQDLTIVRPAHPDDPAEQLPPCVDSLDEVDNQAFYCPSADAVVWDADGLIPQLDRDYGAPGVVVVLAHEIGHSIQNRLGLSTAARADPQRYPTILLEAQADCYAGVALASFAARPVAGLRIGPQERDAAVLAMIGFRDPLGVSPGDRRAHGNAFDRVSAFQDGYLGTATTCAGMTLDNRTFTQRQFSSADDAARRGDLPLAQLVVALDADAREWFGSLAPTYAPGWQPPQLEARPTAACPTDAVRAQGPASFCPADGSIAIDANSLAPLHRSIGDYSAGLVIASRYALALWTAHGGSPTGIEAGRAALCLSGAYTARLVDSTTSFSLSPGDLDEAVQTLVADTWAGRDAAGNADPAAHGFDRVAVFRLGVLGGPAACFGS</sequence>
<evidence type="ECO:0000256" key="2">
    <source>
        <dbReference type="ARBA" id="ARBA00022692"/>
    </source>
</evidence>
<evidence type="ECO:0000256" key="4">
    <source>
        <dbReference type="ARBA" id="ARBA00023136"/>
    </source>
</evidence>
<proteinExistence type="predicted"/>
<dbReference type="Proteomes" id="UP000184363">
    <property type="component" value="Unassembled WGS sequence"/>
</dbReference>
<name>A0A1M6QG52_PSETH</name>
<keyword evidence="3" id="KW-1133">Transmembrane helix</keyword>
<accession>A0A1M6QG52</accession>
<keyword evidence="2" id="KW-0812">Transmembrane</keyword>
<keyword evidence="5" id="KW-0482">Metalloprotease</keyword>
<keyword evidence="5" id="KW-0645">Protease</keyword>
<evidence type="ECO:0000313" key="6">
    <source>
        <dbReference type="Proteomes" id="UP000184363"/>
    </source>
</evidence>
<gene>
    <name evidence="5" type="ORF">SAMN05443637_103295</name>
</gene>
<dbReference type="EMBL" id="FRAP01000003">
    <property type="protein sequence ID" value="SHK19037.1"/>
    <property type="molecule type" value="Genomic_DNA"/>
</dbReference>
<keyword evidence="5" id="KW-0378">Hydrolase</keyword>
<evidence type="ECO:0000256" key="3">
    <source>
        <dbReference type="ARBA" id="ARBA00022989"/>
    </source>
</evidence>
<dbReference type="GO" id="GO:0006508">
    <property type="term" value="P:proteolysis"/>
    <property type="evidence" value="ECO:0007669"/>
    <property type="project" value="UniProtKB-KW"/>
</dbReference>
<keyword evidence="4" id="KW-0472">Membrane</keyword>
<dbReference type="PROSITE" id="PS51257">
    <property type="entry name" value="PROKAR_LIPOPROTEIN"/>
    <property type="match status" value="1"/>
</dbReference>
<evidence type="ECO:0000313" key="5">
    <source>
        <dbReference type="EMBL" id="SHK19037.1"/>
    </source>
</evidence>
<keyword evidence="6" id="KW-1185">Reference proteome</keyword>